<gene>
    <name evidence="3" type="ORF">Tci_023638</name>
</gene>
<dbReference type="EMBL" id="BKCJ010002900">
    <property type="protein sequence ID" value="GEU51660.1"/>
    <property type="molecule type" value="Genomic_DNA"/>
</dbReference>
<feature type="region of interest" description="Disordered" evidence="1">
    <location>
        <begin position="515"/>
        <end position="536"/>
    </location>
</feature>
<dbReference type="InterPro" id="IPR013103">
    <property type="entry name" value="RVT_2"/>
</dbReference>
<organism evidence="3">
    <name type="scientific">Tanacetum cinerariifolium</name>
    <name type="common">Dalmatian daisy</name>
    <name type="synonym">Chrysanthemum cinerariifolium</name>
    <dbReference type="NCBI Taxonomy" id="118510"/>
    <lineage>
        <taxon>Eukaryota</taxon>
        <taxon>Viridiplantae</taxon>
        <taxon>Streptophyta</taxon>
        <taxon>Embryophyta</taxon>
        <taxon>Tracheophyta</taxon>
        <taxon>Spermatophyta</taxon>
        <taxon>Magnoliopsida</taxon>
        <taxon>eudicotyledons</taxon>
        <taxon>Gunneridae</taxon>
        <taxon>Pentapetalae</taxon>
        <taxon>asterids</taxon>
        <taxon>campanulids</taxon>
        <taxon>Asterales</taxon>
        <taxon>Asteraceae</taxon>
        <taxon>Asteroideae</taxon>
        <taxon>Anthemideae</taxon>
        <taxon>Anthemidinae</taxon>
        <taxon>Tanacetum</taxon>
    </lineage>
</organism>
<evidence type="ECO:0000259" key="2">
    <source>
        <dbReference type="Pfam" id="PF07727"/>
    </source>
</evidence>
<comment type="caution">
    <text evidence="3">The sequence shown here is derived from an EMBL/GenBank/DDBJ whole genome shotgun (WGS) entry which is preliminary data.</text>
</comment>
<proteinExistence type="predicted"/>
<feature type="domain" description="Reverse transcriptase Ty1/copia-type" evidence="2">
    <location>
        <begin position="3"/>
        <end position="161"/>
    </location>
</feature>
<evidence type="ECO:0000256" key="1">
    <source>
        <dbReference type="SAM" id="MobiDB-lite"/>
    </source>
</evidence>
<protein>
    <submittedName>
        <fullName evidence="3">Retrovirus-related Pol polyprotein from transposon TNT 1-94</fullName>
    </submittedName>
</protein>
<sequence length="817" mass="93180">MLIKLKWIYKVKTDEFDRVLKNKARLVAQGFRQEEGINFKESFAPVARKEAIRIFVANAANKNTTIFQMDIKTAFLNDELKEEVYVSQPEGFVDQDNPSHVYKLKKAFYDLKKAPRAWYDMLSSFLVSQHFSKGVVDRTLFTWTIGNDLLLVENGIVELYFVQTEYQLADILTKPLPRERFNFLIGKLVSLSRVVPKNYNPKGERFLIASRFPTPPLACAFFIPRATVKQRVPLVYEPEPCYTQNFSDNDYSHDLLDCGDLPETDHCQPPQYTVNHPIFNVYNDILNSQSKLMEQITSMCEMFGQFIQRKHEEEQAANARYWKIPACFDDDDDYNFVITSNEPVDSLSIGDEHLNTISAIESDEFIKSGVENLVSNPSEFEGENGCDVHACFTTFSNVLFDANYEFDSSDDQSLYDEDVPEKIFSKPLCEEEIIPMKIDQHHVNAESDLVESLRTHDSSLIISSKIDSLLYEFVGELILLKSILPGIDETNCDNKEDIRLIERLLYDNLSPHPPKEFVSENSDAETESFSPSPIPVKDSDSFMEEIDLSFTPDDPMPSGIEEDDYDSERDILILEELLKIIPFHFLPSLAHNLDQTVRYTANYNQMSANKIDVVESACKEYSQKVLGFSNVTDSGMSTPQNDPIVSVTSPTLTPFGDSDFLLFEEADAFLGLEDDPDSLEINPFYYDPEGDILLLEAILNKVELKDLPHHLEYAFLEGDNKLPVIIAKELRSEEKADLIKVKDKQEKDKIGTKFDKNRKRGKAAPKSVGKDPYPNPTQRLPRWQSKALSLAQRIRKGNGGLGFYLVAAKEMEGQDED</sequence>
<dbReference type="Pfam" id="PF07727">
    <property type="entry name" value="RVT_2"/>
    <property type="match status" value="1"/>
</dbReference>
<feature type="region of interest" description="Disordered" evidence="1">
    <location>
        <begin position="750"/>
        <end position="782"/>
    </location>
</feature>
<accession>A0A6L2KSB9</accession>
<name>A0A6L2KSB9_TANCI</name>
<dbReference type="AlphaFoldDB" id="A0A6L2KSB9"/>
<reference evidence="3" key="1">
    <citation type="journal article" date="2019" name="Sci. Rep.">
        <title>Draft genome of Tanacetum cinerariifolium, the natural source of mosquito coil.</title>
        <authorList>
            <person name="Yamashiro T."/>
            <person name="Shiraishi A."/>
            <person name="Satake H."/>
            <person name="Nakayama K."/>
        </authorList>
    </citation>
    <scope>NUCLEOTIDE SEQUENCE</scope>
</reference>
<evidence type="ECO:0000313" key="3">
    <source>
        <dbReference type="EMBL" id="GEU51660.1"/>
    </source>
</evidence>